<dbReference type="PRINTS" id="PR01657">
    <property type="entry name" value="MCMFAMILY"/>
</dbReference>
<proteinExistence type="inferred from homology"/>
<dbReference type="NCBIfam" id="TIGR00368">
    <property type="entry name" value="YifB family Mg chelatase-like AAA ATPase"/>
    <property type="match status" value="1"/>
</dbReference>
<dbReference type="PANTHER" id="PTHR32039">
    <property type="entry name" value="MAGNESIUM-CHELATASE SUBUNIT CHLI"/>
    <property type="match status" value="1"/>
</dbReference>
<dbReference type="RefSeq" id="WP_093394909.1">
    <property type="nucleotide sequence ID" value="NZ_FOUU01000005.1"/>
</dbReference>
<name>A0A1I4U4R9_9BACT</name>
<dbReference type="GO" id="GO:0005524">
    <property type="term" value="F:ATP binding"/>
    <property type="evidence" value="ECO:0007669"/>
    <property type="project" value="UniProtKB-KW"/>
</dbReference>
<dbReference type="EMBL" id="FOUU01000005">
    <property type="protein sequence ID" value="SFM84014.1"/>
    <property type="molecule type" value="Genomic_DNA"/>
</dbReference>
<dbReference type="InterPro" id="IPR003593">
    <property type="entry name" value="AAA+_ATPase"/>
</dbReference>
<organism evidence="5 6">
    <name type="scientific">Thermodesulforhabdus norvegica</name>
    <dbReference type="NCBI Taxonomy" id="39841"/>
    <lineage>
        <taxon>Bacteria</taxon>
        <taxon>Pseudomonadati</taxon>
        <taxon>Thermodesulfobacteriota</taxon>
        <taxon>Syntrophobacteria</taxon>
        <taxon>Syntrophobacterales</taxon>
        <taxon>Thermodesulforhabdaceae</taxon>
        <taxon>Thermodesulforhabdus</taxon>
    </lineage>
</organism>
<evidence type="ECO:0000256" key="1">
    <source>
        <dbReference type="ARBA" id="ARBA00006354"/>
    </source>
</evidence>
<feature type="domain" description="MCM C-terminal AAA(+) ATPase" evidence="4">
    <location>
        <begin position="292"/>
        <end position="350"/>
    </location>
</feature>
<keyword evidence="3" id="KW-0067">ATP-binding</keyword>
<dbReference type="SMART" id="SM00382">
    <property type="entry name" value="AAA"/>
    <property type="match status" value="1"/>
</dbReference>
<dbReference type="InterPro" id="IPR025158">
    <property type="entry name" value="Mg_chelat-rel_C"/>
</dbReference>
<dbReference type="Gene3D" id="3.40.50.300">
    <property type="entry name" value="P-loop containing nucleotide triphosphate hydrolases"/>
    <property type="match status" value="1"/>
</dbReference>
<gene>
    <name evidence="5" type="ORF">SAMN05660836_01639</name>
</gene>
<dbReference type="InterPro" id="IPR014721">
    <property type="entry name" value="Ribsml_uS5_D2-typ_fold_subgr"/>
</dbReference>
<dbReference type="PANTHER" id="PTHR32039:SF7">
    <property type="entry name" value="COMPETENCE PROTEIN COMM"/>
    <property type="match status" value="1"/>
</dbReference>
<dbReference type="Pfam" id="PF13541">
    <property type="entry name" value="ChlI"/>
    <property type="match status" value="1"/>
</dbReference>
<evidence type="ECO:0000259" key="4">
    <source>
        <dbReference type="PROSITE" id="PS50051"/>
    </source>
</evidence>
<accession>A0A1I4U4R9</accession>
<dbReference type="GO" id="GO:0003677">
    <property type="term" value="F:DNA binding"/>
    <property type="evidence" value="ECO:0007669"/>
    <property type="project" value="InterPro"/>
</dbReference>
<dbReference type="Pfam" id="PF13335">
    <property type="entry name" value="Mg_chelatase_C"/>
    <property type="match status" value="1"/>
</dbReference>
<dbReference type="AlphaFoldDB" id="A0A1I4U4R9"/>
<dbReference type="InterPro" id="IPR000523">
    <property type="entry name" value="Mg_chelatse_chII-like_cat_dom"/>
</dbReference>
<dbReference type="InterPro" id="IPR004482">
    <property type="entry name" value="Mg_chelat-rel"/>
</dbReference>
<dbReference type="InterPro" id="IPR027417">
    <property type="entry name" value="P-loop_NTPase"/>
</dbReference>
<dbReference type="InterPro" id="IPR001208">
    <property type="entry name" value="MCM_dom"/>
</dbReference>
<keyword evidence="2" id="KW-0547">Nucleotide-binding</keyword>
<protein>
    <submittedName>
        <fullName evidence="5">Magnesium chelatase family protein</fullName>
    </submittedName>
</protein>
<dbReference type="SUPFAM" id="SSF52540">
    <property type="entry name" value="P-loop containing nucleoside triphosphate hydrolases"/>
    <property type="match status" value="1"/>
</dbReference>
<dbReference type="InterPro" id="IPR045006">
    <property type="entry name" value="CHLI-like"/>
</dbReference>
<dbReference type="STRING" id="39841.SAMN05660836_01639"/>
<dbReference type="Proteomes" id="UP000199611">
    <property type="component" value="Unassembled WGS sequence"/>
</dbReference>
<dbReference type="Pfam" id="PF01078">
    <property type="entry name" value="Mg_chelatase"/>
    <property type="match status" value="1"/>
</dbReference>
<evidence type="ECO:0000256" key="2">
    <source>
        <dbReference type="ARBA" id="ARBA00022741"/>
    </source>
</evidence>
<reference evidence="5 6" key="1">
    <citation type="submission" date="2016-10" db="EMBL/GenBank/DDBJ databases">
        <authorList>
            <person name="de Groot N.N."/>
        </authorList>
    </citation>
    <scope>NUCLEOTIDE SEQUENCE [LARGE SCALE GENOMIC DNA]</scope>
    <source>
        <strain evidence="5 6">DSM 9990</strain>
    </source>
</reference>
<evidence type="ECO:0000313" key="5">
    <source>
        <dbReference type="EMBL" id="SFM84014.1"/>
    </source>
</evidence>
<sequence length="512" mass="56197">MIARVLTFAIVGIEAHPVEVEVDISAGMPYFNIVGLPDSVVRESKERVRAAIKNSGFDFPYQRITVNLAPAQLRKEGPGFDLPIAVGILRASGLVESSPFDPLCCAGELSLDGEIRPVPGALSMSFAARESGIKALFVPADNAREASLIDGIDVYPVSNLNEMMQILKGAVSARSAKNESSPLEEADSWEIDFSDVKGQEHAKRALEVAAAGGHNVMMVGPPGSGKTMLAQRLPTILPPMSLDEAMETTRIYSVAGMLAGEEPLVKKRPFRAPHHSISDAGLVGGGHIPRPGEVSLAHNGVLFMDEFPEFRRNVLELLRQPMEDGYVTISRAAITVTYPARFMLVAAMNPCPCGYLGSGQRECRCTSTQIARYVGKLSGPILDRIDIHISVPALSINELYGLGAEGAESSEAIRDRVIRARTRQWERLRHSGRFSNAALLPHEIERYCKVRRSAETLLKDAMRSMRLSARAYHRILKVARTIADLEEKEIIEEHHILEAVQYRLLDRQGYMP</sequence>
<evidence type="ECO:0000256" key="3">
    <source>
        <dbReference type="ARBA" id="ARBA00022840"/>
    </source>
</evidence>
<keyword evidence="6" id="KW-1185">Reference proteome</keyword>
<dbReference type="Gene3D" id="3.30.230.10">
    <property type="match status" value="1"/>
</dbReference>
<evidence type="ECO:0000313" key="6">
    <source>
        <dbReference type="Proteomes" id="UP000199611"/>
    </source>
</evidence>
<dbReference type="PROSITE" id="PS50051">
    <property type="entry name" value="MCM_2"/>
    <property type="match status" value="1"/>
</dbReference>
<dbReference type="InterPro" id="IPR020568">
    <property type="entry name" value="Ribosomal_Su5_D2-typ_SF"/>
</dbReference>
<dbReference type="OrthoDB" id="9813147at2"/>
<comment type="similarity">
    <text evidence="1">Belongs to the Mg-chelatase subunits D/I family. ComM subfamily.</text>
</comment>
<dbReference type="SUPFAM" id="SSF54211">
    <property type="entry name" value="Ribosomal protein S5 domain 2-like"/>
    <property type="match status" value="1"/>
</dbReference>